<protein>
    <recommendedName>
        <fullName evidence="2">Pre-mRNA-splicing factor CWC26</fullName>
    </recommendedName>
</protein>
<dbReference type="GeneID" id="88171227"/>
<feature type="compositionally biased region" description="Basic and acidic residues" evidence="4">
    <location>
        <begin position="63"/>
        <end position="74"/>
    </location>
</feature>
<dbReference type="GO" id="GO:0003723">
    <property type="term" value="F:RNA binding"/>
    <property type="evidence" value="ECO:0007669"/>
    <property type="project" value="TreeGrafter"/>
</dbReference>
<dbReference type="InterPro" id="IPR051112">
    <property type="entry name" value="CWC26_splicing_factor"/>
</dbReference>
<feature type="region of interest" description="Disordered" evidence="4">
    <location>
        <begin position="26"/>
        <end position="79"/>
    </location>
</feature>
<reference evidence="5 6" key="1">
    <citation type="submission" date="2023-10" db="EMBL/GenBank/DDBJ databases">
        <title>Draft Genome Sequence of Candida saopaulonensis from a very Premature Infant with Sepsis.</title>
        <authorList>
            <person name="Ning Y."/>
            <person name="Dai R."/>
            <person name="Xiao M."/>
            <person name="Xu Y."/>
            <person name="Yan Q."/>
            <person name="Zhang L."/>
        </authorList>
    </citation>
    <scope>NUCLEOTIDE SEQUENCE [LARGE SCALE GENOMIC DNA]</scope>
    <source>
        <strain evidence="5 6">19XY460</strain>
    </source>
</reference>
<dbReference type="GO" id="GO:0000398">
    <property type="term" value="P:mRNA splicing, via spliceosome"/>
    <property type="evidence" value="ECO:0007669"/>
    <property type="project" value="TreeGrafter"/>
</dbReference>
<dbReference type="Proteomes" id="UP001338582">
    <property type="component" value="Chromosome 1"/>
</dbReference>
<dbReference type="PANTHER" id="PTHR31809">
    <property type="entry name" value="BUD13 HOMOLOG"/>
    <property type="match status" value="1"/>
</dbReference>
<accession>A0AAX4H4R9</accession>
<evidence type="ECO:0000313" key="6">
    <source>
        <dbReference type="Proteomes" id="UP001338582"/>
    </source>
</evidence>
<sequence length="298" mass="33548">MACTLTDTMSSRIDYLSKYLLTSDTDKLKKKKKKRSHHKLSDQNDTSDSTAVVVGTVPLPTTHIEETTPLRPELEDPENEDAPIVLQPKSSSKANKGFRRIDNGMVVSNTNDSTESANNASKSNTDTTNQLLEQGETIYRDKSGRIIDIEGKRAEMADKAAKAEQEAKQLQENLNTGDIDKLKNVSDEYKLSNATRFDVAKSSEEYVSLMKGKEQFDDPLLAFSQKEEKVEVSSTGRPTYDKGIQPVNRFNISAGHFWDGIDRSNGFEQRLVTKRNDLKINSLVEKNSKESYTEYDYE</sequence>
<dbReference type="PANTHER" id="PTHR31809:SF0">
    <property type="entry name" value="BUD13 HOMOLOG"/>
    <property type="match status" value="1"/>
</dbReference>
<keyword evidence="3" id="KW-0175">Coiled coil</keyword>
<comment type="similarity">
    <text evidence="1">Belongs to the CWC26 family.</text>
</comment>
<dbReference type="Pfam" id="PF09736">
    <property type="entry name" value="Bud13"/>
    <property type="match status" value="1"/>
</dbReference>
<name>A0AAX4H4R9_9ASCO</name>
<feature type="coiled-coil region" evidence="3">
    <location>
        <begin position="146"/>
        <end position="180"/>
    </location>
</feature>
<dbReference type="GO" id="GO:0005684">
    <property type="term" value="C:U2-type spliceosomal complex"/>
    <property type="evidence" value="ECO:0007669"/>
    <property type="project" value="TreeGrafter"/>
</dbReference>
<proteinExistence type="inferred from homology"/>
<dbReference type="KEGG" id="asau:88171227"/>
<dbReference type="GO" id="GO:0070274">
    <property type="term" value="C:RES complex"/>
    <property type="evidence" value="ECO:0007669"/>
    <property type="project" value="TreeGrafter"/>
</dbReference>
<feature type="region of interest" description="Disordered" evidence="4">
    <location>
        <begin position="108"/>
        <end position="127"/>
    </location>
</feature>
<feature type="compositionally biased region" description="Basic residues" evidence="4">
    <location>
        <begin position="28"/>
        <end position="38"/>
    </location>
</feature>
<evidence type="ECO:0000256" key="3">
    <source>
        <dbReference type="SAM" id="Coils"/>
    </source>
</evidence>
<evidence type="ECO:0000313" key="5">
    <source>
        <dbReference type="EMBL" id="WPK22935.1"/>
    </source>
</evidence>
<evidence type="ECO:0000256" key="4">
    <source>
        <dbReference type="SAM" id="MobiDB-lite"/>
    </source>
</evidence>
<gene>
    <name evidence="5" type="ORF">PUMCH_000158</name>
</gene>
<dbReference type="InterPro" id="IPR018609">
    <property type="entry name" value="Bud13"/>
</dbReference>
<organism evidence="5 6">
    <name type="scientific">Australozyma saopauloensis</name>
    <dbReference type="NCBI Taxonomy" id="291208"/>
    <lineage>
        <taxon>Eukaryota</taxon>
        <taxon>Fungi</taxon>
        <taxon>Dikarya</taxon>
        <taxon>Ascomycota</taxon>
        <taxon>Saccharomycotina</taxon>
        <taxon>Pichiomycetes</taxon>
        <taxon>Metschnikowiaceae</taxon>
        <taxon>Australozyma</taxon>
    </lineage>
</organism>
<evidence type="ECO:0000256" key="1">
    <source>
        <dbReference type="ARBA" id="ARBA00011069"/>
    </source>
</evidence>
<dbReference type="AlphaFoldDB" id="A0AAX4H4R9"/>
<dbReference type="RefSeq" id="XP_062875322.1">
    <property type="nucleotide sequence ID" value="XM_063019252.1"/>
</dbReference>
<dbReference type="EMBL" id="CP138894">
    <property type="protein sequence ID" value="WPK22935.1"/>
    <property type="molecule type" value="Genomic_DNA"/>
</dbReference>
<keyword evidence="6" id="KW-1185">Reference proteome</keyword>
<evidence type="ECO:0000256" key="2">
    <source>
        <dbReference type="ARBA" id="ARBA00020644"/>
    </source>
</evidence>